<dbReference type="AlphaFoldDB" id="A0AAD8Y8P1"/>
<gene>
    <name evidence="1" type="ORF">QTG54_008035</name>
</gene>
<keyword evidence="2" id="KW-1185">Reference proteome</keyword>
<evidence type="ECO:0000313" key="2">
    <source>
        <dbReference type="Proteomes" id="UP001224775"/>
    </source>
</evidence>
<protein>
    <submittedName>
        <fullName evidence="1">Uncharacterized protein</fullName>
    </submittedName>
</protein>
<organism evidence="1 2">
    <name type="scientific">Skeletonema marinoi</name>
    <dbReference type="NCBI Taxonomy" id="267567"/>
    <lineage>
        <taxon>Eukaryota</taxon>
        <taxon>Sar</taxon>
        <taxon>Stramenopiles</taxon>
        <taxon>Ochrophyta</taxon>
        <taxon>Bacillariophyta</taxon>
        <taxon>Coscinodiscophyceae</taxon>
        <taxon>Thalassiosirophycidae</taxon>
        <taxon>Thalassiosirales</taxon>
        <taxon>Skeletonemataceae</taxon>
        <taxon>Skeletonema</taxon>
        <taxon>Skeletonema marinoi-dohrnii complex</taxon>
    </lineage>
</organism>
<accession>A0AAD8Y8P1</accession>
<dbReference type="EMBL" id="JATAAI010000013">
    <property type="protein sequence ID" value="KAK1741557.1"/>
    <property type="molecule type" value="Genomic_DNA"/>
</dbReference>
<comment type="caution">
    <text evidence="1">The sequence shown here is derived from an EMBL/GenBank/DDBJ whole genome shotgun (WGS) entry which is preliminary data.</text>
</comment>
<name>A0AAD8Y8P1_9STRA</name>
<evidence type="ECO:0000313" key="1">
    <source>
        <dbReference type="EMBL" id="KAK1741557.1"/>
    </source>
</evidence>
<proteinExistence type="predicted"/>
<reference evidence="1" key="1">
    <citation type="submission" date="2023-06" db="EMBL/GenBank/DDBJ databases">
        <title>Survivors Of The Sea: Transcriptome response of Skeletonema marinoi to long-term dormancy.</title>
        <authorList>
            <person name="Pinder M.I.M."/>
            <person name="Kourtchenko O."/>
            <person name="Robertson E.K."/>
            <person name="Larsson T."/>
            <person name="Maumus F."/>
            <person name="Osuna-Cruz C.M."/>
            <person name="Vancaester E."/>
            <person name="Stenow R."/>
            <person name="Vandepoele K."/>
            <person name="Ploug H."/>
            <person name="Bruchert V."/>
            <person name="Godhe A."/>
            <person name="Topel M."/>
        </authorList>
    </citation>
    <scope>NUCLEOTIDE SEQUENCE</scope>
    <source>
        <strain evidence="1">R05AC</strain>
    </source>
</reference>
<sequence>MLSISLDDNNEDAATASELHVQLGHIGFSFPTNDEEPTYTNDGIQMDLSKYEPFLNSFIIRHRGTEQGNASLILHKMLCERRESYQFSNDDDDQMEQSQSSEEDEMLYLIIRRSWLLLSSMKCTLFWMWLNPGSGLVPIPIVSMVFLIEEGVSVEELSTFPQCIKSLVKVLRPHLYENLLPAARKVLNSPTVEISDIFIRSYGVQPGQQEDDTVDDDDVIESKTRFGLSPHFDVTAYATCVMALDAVASSGKQGLYTIPPTNGFHTSSSVLKKFFPLKKGDGVVHTFDILHGVDVDPRLNQPRTSLIIWFTDSSESSVGEKEDVSSSVNQPWLLRPSKDDDIGQFVLALASERTVEEDGSHLKLKSAVDPLQLYISSAAQGNVFAMTALGQMCDDGVVPDDQCDVIRDFLLALDSSNPYVPNDELDASGRCKCEELANPLWYHAAIQGGHRVAQVSLADNLMLQYMTEDNMSVKEKESMILMATILLTQALHQGYNSLDMLHRIRDVECSRLNDAGVEIPSDAFFQSAVIQVLLLSMS</sequence>
<dbReference type="Proteomes" id="UP001224775">
    <property type="component" value="Unassembled WGS sequence"/>
</dbReference>